<name>A0A2S4W095_9BASI</name>
<dbReference type="EMBL" id="PKSL01000014">
    <property type="protein sequence ID" value="POW15169.1"/>
    <property type="molecule type" value="Genomic_DNA"/>
</dbReference>
<dbReference type="VEuPathDB" id="FungiDB:PSTT_02404"/>
<accession>A0A2S4W095</accession>
<dbReference type="SUPFAM" id="SSF52047">
    <property type="entry name" value="RNI-like"/>
    <property type="match status" value="1"/>
</dbReference>
<evidence type="ECO:0000313" key="1">
    <source>
        <dbReference type="EMBL" id="POW15169.1"/>
    </source>
</evidence>
<dbReference type="VEuPathDB" id="FungiDB:PSHT_02201"/>
<dbReference type="InterPro" id="IPR032675">
    <property type="entry name" value="LRR_dom_sf"/>
</dbReference>
<feature type="non-terminal residue" evidence="1">
    <location>
        <position position="1"/>
    </location>
</feature>
<reference evidence="1" key="1">
    <citation type="submission" date="2017-12" db="EMBL/GenBank/DDBJ databases">
        <title>Gene loss provides genomic basis for host adaptation in cereal stripe rust fungi.</title>
        <authorList>
            <person name="Xia C."/>
        </authorList>
    </citation>
    <scope>NUCLEOTIDE SEQUENCE [LARGE SCALE GENOMIC DNA]</scope>
    <source>
        <strain evidence="1">93-210</strain>
    </source>
</reference>
<dbReference type="AlphaFoldDB" id="A0A2S4W095"/>
<dbReference type="Proteomes" id="UP000239156">
    <property type="component" value="Unassembled WGS sequence"/>
</dbReference>
<keyword evidence="2" id="KW-1185">Reference proteome</keyword>
<protein>
    <recommendedName>
        <fullName evidence="3">F-box domain-containing protein</fullName>
    </recommendedName>
</protein>
<proteinExistence type="predicted"/>
<gene>
    <name evidence="1" type="ORF">PSTT_02404</name>
</gene>
<sequence length="439" mass="49757">RNHPPYSTIPPGKPFIMASFQHSQKSRGDTLVRSSTVNGNMTLLDLPVEIVLDIVGWLRRSGTKENRKSRHNTSFQSFKALRLTSRSLAGILAPVLLDAVNISCITSARDFLEWCAECADHNREPPVRRLTIRNVGHPSSPSDNPQLVPYHLLEDILLAIAPSLHQLKIHFYDCFEFTDKITHSFRRAKKLWALHLEVNPHLPHSNPVPLTSPYPFLSSLKALTSLSELNLNNCLDHCMPLETRYPFTPLPCVQHLSVRIDSSSTSSPSEPHKFLLELCRAISNSLLILEIKGSRYDSSKLLPVLSVTRRRLEALSLSDAGLVQKCNRLKFPRLRTLFLDDSRYLTREEFYSPFFEQLNTIVLRRWCGTDVPLDIPVEAIPNLNRVILTYTAHLTPDTIPLFKACQDSGIELLASAKSVDLREIWTVDTLEAQVEETPY</sequence>
<evidence type="ECO:0008006" key="3">
    <source>
        <dbReference type="Google" id="ProtNLM"/>
    </source>
</evidence>
<comment type="caution">
    <text evidence="1">The sequence shown here is derived from an EMBL/GenBank/DDBJ whole genome shotgun (WGS) entry which is preliminary data.</text>
</comment>
<dbReference type="Gene3D" id="3.80.10.10">
    <property type="entry name" value="Ribonuclease Inhibitor"/>
    <property type="match status" value="1"/>
</dbReference>
<evidence type="ECO:0000313" key="2">
    <source>
        <dbReference type="Proteomes" id="UP000239156"/>
    </source>
</evidence>
<organism evidence="1 2">
    <name type="scientific">Puccinia striiformis</name>
    <dbReference type="NCBI Taxonomy" id="27350"/>
    <lineage>
        <taxon>Eukaryota</taxon>
        <taxon>Fungi</taxon>
        <taxon>Dikarya</taxon>
        <taxon>Basidiomycota</taxon>
        <taxon>Pucciniomycotina</taxon>
        <taxon>Pucciniomycetes</taxon>
        <taxon>Pucciniales</taxon>
        <taxon>Pucciniaceae</taxon>
        <taxon>Puccinia</taxon>
    </lineage>
</organism>